<name>A0A366H1B5_9BACT</name>
<dbReference type="RefSeq" id="WP_113962213.1">
    <property type="nucleotide sequence ID" value="NZ_QNRR01000020.1"/>
</dbReference>
<comment type="caution">
    <text evidence="2">The sequence shown here is derived from an EMBL/GenBank/DDBJ whole genome shotgun (WGS) entry which is preliminary data.</text>
</comment>
<feature type="signal peptide" evidence="1">
    <location>
        <begin position="1"/>
        <end position="25"/>
    </location>
</feature>
<accession>A0A366H1B5</accession>
<sequence>MKSKTCHSALVFLSALALAFAPVHAEDSALLTGTCRNVTHGLDGLLKLYVTEKAGGEIEGYMSISGWLIGSDPLKGTRTGNIYKFTTSDPLWGLSIAWEGVRREHRLSGEYYIGANAKTGTDKQVGEWEVQMEDSQKDGAITSEESFRKLFKLRLEADLNSPIKLPDGITVTGAQGLFQSIHPVGTGVSVNVTDVSIVWKEGASKTSAEGIHRYTVDYTLYWHGLLKPTGHTKLRLKYNAALNAVTAHDMLETTGTTNQDVSEIAFGIGVILGKAAMDSLLESN</sequence>
<dbReference type="OrthoDB" id="183653at2"/>
<organism evidence="2 3">
    <name type="scientific">Roseimicrobium gellanilyticum</name>
    <dbReference type="NCBI Taxonomy" id="748857"/>
    <lineage>
        <taxon>Bacteria</taxon>
        <taxon>Pseudomonadati</taxon>
        <taxon>Verrucomicrobiota</taxon>
        <taxon>Verrucomicrobiia</taxon>
        <taxon>Verrucomicrobiales</taxon>
        <taxon>Verrucomicrobiaceae</taxon>
        <taxon>Roseimicrobium</taxon>
    </lineage>
</organism>
<evidence type="ECO:0000256" key="1">
    <source>
        <dbReference type="SAM" id="SignalP"/>
    </source>
</evidence>
<keyword evidence="3" id="KW-1185">Reference proteome</keyword>
<protein>
    <submittedName>
        <fullName evidence="2">Uncharacterized protein</fullName>
    </submittedName>
</protein>
<keyword evidence="1" id="KW-0732">Signal</keyword>
<proteinExistence type="predicted"/>
<reference evidence="2 3" key="1">
    <citation type="submission" date="2018-06" db="EMBL/GenBank/DDBJ databases">
        <title>Genomic Encyclopedia of Type Strains, Phase IV (KMG-IV): sequencing the most valuable type-strain genomes for metagenomic binning, comparative biology and taxonomic classification.</title>
        <authorList>
            <person name="Goeker M."/>
        </authorList>
    </citation>
    <scope>NUCLEOTIDE SEQUENCE [LARGE SCALE GENOMIC DNA]</scope>
    <source>
        <strain evidence="2 3">DSM 25532</strain>
    </source>
</reference>
<feature type="chain" id="PRO_5016968140" evidence="1">
    <location>
        <begin position="26"/>
        <end position="284"/>
    </location>
</feature>
<gene>
    <name evidence="2" type="ORF">DES53_12032</name>
</gene>
<dbReference type="Proteomes" id="UP000253426">
    <property type="component" value="Unassembled WGS sequence"/>
</dbReference>
<evidence type="ECO:0000313" key="3">
    <source>
        <dbReference type="Proteomes" id="UP000253426"/>
    </source>
</evidence>
<dbReference type="AlphaFoldDB" id="A0A366H1B5"/>
<evidence type="ECO:0000313" key="2">
    <source>
        <dbReference type="EMBL" id="RBP35664.1"/>
    </source>
</evidence>
<dbReference type="EMBL" id="QNRR01000020">
    <property type="protein sequence ID" value="RBP35664.1"/>
    <property type="molecule type" value="Genomic_DNA"/>
</dbReference>